<feature type="region of interest" description="Disordered" evidence="2">
    <location>
        <begin position="260"/>
        <end position="279"/>
    </location>
</feature>
<gene>
    <name evidence="4" type="ORF">CONPUDRAFT_51057</name>
</gene>
<accession>A0A5M3MZT8</accession>
<feature type="coiled-coil region" evidence="1">
    <location>
        <begin position="528"/>
        <end position="584"/>
    </location>
</feature>
<keyword evidence="5" id="KW-1185">Reference proteome</keyword>
<feature type="domain" description="CxC1-like cysteine cluster associated with KDZ transposases" evidence="3">
    <location>
        <begin position="47"/>
        <end position="115"/>
    </location>
</feature>
<dbReference type="PANTHER" id="PTHR33096">
    <property type="entry name" value="CXC2 DOMAIN-CONTAINING PROTEIN"/>
    <property type="match status" value="1"/>
</dbReference>
<feature type="compositionally biased region" description="Low complexity" evidence="2">
    <location>
        <begin position="877"/>
        <end position="888"/>
    </location>
</feature>
<evidence type="ECO:0000259" key="3">
    <source>
        <dbReference type="Pfam" id="PF18802"/>
    </source>
</evidence>
<evidence type="ECO:0000256" key="1">
    <source>
        <dbReference type="SAM" id="Coils"/>
    </source>
</evidence>
<feature type="non-terminal residue" evidence="4">
    <location>
        <position position="1"/>
    </location>
</feature>
<dbReference type="InterPro" id="IPR041320">
    <property type="entry name" value="CxC1"/>
</dbReference>
<proteinExistence type="predicted"/>
<protein>
    <recommendedName>
        <fullName evidence="3">CxC1-like cysteine cluster associated with KDZ transposases domain-containing protein</fullName>
    </recommendedName>
</protein>
<dbReference type="RefSeq" id="XP_007765336.1">
    <property type="nucleotide sequence ID" value="XM_007767146.1"/>
</dbReference>
<dbReference type="OMA" id="WMANITS"/>
<organism evidence="4 5">
    <name type="scientific">Coniophora puteana (strain RWD-64-598)</name>
    <name type="common">Brown rot fungus</name>
    <dbReference type="NCBI Taxonomy" id="741705"/>
    <lineage>
        <taxon>Eukaryota</taxon>
        <taxon>Fungi</taxon>
        <taxon>Dikarya</taxon>
        <taxon>Basidiomycota</taxon>
        <taxon>Agaricomycotina</taxon>
        <taxon>Agaricomycetes</taxon>
        <taxon>Agaricomycetidae</taxon>
        <taxon>Boletales</taxon>
        <taxon>Coniophorineae</taxon>
        <taxon>Coniophoraceae</taxon>
        <taxon>Coniophora</taxon>
    </lineage>
</organism>
<evidence type="ECO:0000313" key="5">
    <source>
        <dbReference type="Proteomes" id="UP000053558"/>
    </source>
</evidence>
<dbReference type="GeneID" id="19207431"/>
<comment type="caution">
    <text evidence="4">The sequence shown here is derived from an EMBL/GenBank/DDBJ whole genome shotgun (WGS) entry which is preliminary data.</text>
</comment>
<reference evidence="5" key="1">
    <citation type="journal article" date="2012" name="Science">
        <title>The Paleozoic origin of enzymatic lignin decomposition reconstructed from 31 fungal genomes.</title>
        <authorList>
            <person name="Floudas D."/>
            <person name="Binder M."/>
            <person name="Riley R."/>
            <person name="Barry K."/>
            <person name="Blanchette R.A."/>
            <person name="Henrissat B."/>
            <person name="Martinez A.T."/>
            <person name="Otillar R."/>
            <person name="Spatafora J.W."/>
            <person name="Yadav J.S."/>
            <person name="Aerts A."/>
            <person name="Benoit I."/>
            <person name="Boyd A."/>
            <person name="Carlson A."/>
            <person name="Copeland A."/>
            <person name="Coutinho P.M."/>
            <person name="de Vries R.P."/>
            <person name="Ferreira P."/>
            <person name="Findley K."/>
            <person name="Foster B."/>
            <person name="Gaskell J."/>
            <person name="Glotzer D."/>
            <person name="Gorecki P."/>
            <person name="Heitman J."/>
            <person name="Hesse C."/>
            <person name="Hori C."/>
            <person name="Igarashi K."/>
            <person name="Jurgens J.A."/>
            <person name="Kallen N."/>
            <person name="Kersten P."/>
            <person name="Kohler A."/>
            <person name="Kuees U."/>
            <person name="Kumar T.K.A."/>
            <person name="Kuo A."/>
            <person name="LaButti K."/>
            <person name="Larrondo L.F."/>
            <person name="Lindquist E."/>
            <person name="Ling A."/>
            <person name="Lombard V."/>
            <person name="Lucas S."/>
            <person name="Lundell T."/>
            <person name="Martin R."/>
            <person name="McLaughlin D.J."/>
            <person name="Morgenstern I."/>
            <person name="Morin E."/>
            <person name="Murat C."/>
            <person name="Nagy L.G."/>
            <person name="Nolan M."/>
            <person name="Ohm R.A."/>
            <person name="Patyshakuliyeva A."/>
            <person name="Rokas A."/>
            <person name="Ruiz-Duenas F.J."/>
            <person name="Sabat G."/>
            <person name="Salamov A."/>
            <person name="Samejima M."/>
            <person name="Schmutz J."/>
            <person name="Slot J.C."/>
            <person name="St John F."/>
            <person name="Stenlid J."/>
            <person name="Sun H."/>
            <person name="Sun S."/>
            <person name="Syed K."/>
            <person name="Tsang A."/>
            <person name="Wiebenga A."/>
            <person name="Young D."/>
            <person name="Pisabarro A."/>
            <person name="Eastwood D.C."/>
            <person name="Martin F."/>
            <person name="Cullen D."/>
            <person name="Grigoriev I.V."/>
            <person name="Hibbett D.S."/>
        </authorList>
    </citation>
    <scope>NUCLEOTIDE SEQUENCE [LARGE SCALE GENOMIC DNA]</scope>
    <source>
        <strain evidence="5">RWD-64-598 SS2</strain>
    </source>
</reference>
<keyword evidence="1" id="KW-0175">Coiled coil</keyword>
<dbReference type="OrthoDB" id="3364670at2759"/>
<dbReference type="Pfam" id="PF18802">
    <property type="entry name" value="CxC1"/>
    <property type="match status" value="1"/>
</dbReference>
<feature type="region of interest" description="Disordered" evidence="2">
    <location>
        <begin position="870"/>
        <end position="903"/>
    </location>
</feature>
<evidence type="ECO:0000313" key="4">
    <source>
        <dbReference type="EMBL" id="EIW84546.1"/>
    </source>
</evidence>
<dbReference type="PANTHER" id="PTHR33096:SF1">
    <property type="entry name" value="CXC1-LIKE CYSTEINE CLUSTER ASSOCIATED WITH KDZ TRANSPOSASES DOMAIN-CONTAINING PROTEIN"/>
    <property type="match status" value="1"/>
</dbReference>
<dbReference type="EMBL" id="JH711575">
    <property type="protein sequence ID" value="EIW84546.1"/>
    <property type="molecule type" value="Genomic_DNA"/>
</dbReference>
<dbReference type="AlphaFoldDB" id="A0A5M3MZT8"/>
<sequence length="903" mass="104236">KSSRQKRANQWRTWSDQVLPHLVVPYLTFVKDSKQFRRSADLSKLTASRRCSQDCDGRRRRVTLTCVFFDKEASFEACTCSPVSVQLVTAGLFPCAPIDPSLAVDMRLLQFVNMLSLRTPPNVSAWSDTLETLLLAMGYKFHGSNNLRKRFQRSFHWYRVLLKQSEKYLHDQANRYLTAGPGEQPSVYLRERCPLCFGGNDWKRGRGMNTSADVIVCIDACFTQKRTNVHRKGDDRDPPNPCQSVFLSEDRVHDAERLVEKKRQRRAPKRRAEAAEQEDVVEEGMRIPASVLDGCNDSFVAADEKRQKASTKFFSDTGLMALMCRHDRVLWLANMTSAGEKQHYALALIIELFKHLPADMRVGILYDIGCQLERSCRIFNFIPDLLPRISFAISVFHAYGHQWACQIIYHPRKRQGFGFSDGEGCERLWSALKMLISSLRVSGFHQRLFVLDLQVDYLDIRLLEGYGLWLQRRWKSTQQRRVEASNGLKRLSFTDAELRAQWGAQVAAQTRPLPRQSSRRTGEDLMRILELEKSYEKARDDLSSLEDRLASQPGERLIDSAYDLEQAQTRFKRLEQALQKQKQAMGFQSRQKLSELRRNQYIYARLKALALKTRIRDKLRHRKFELSKLERAYRQTMNEQRLHDHAAQSIKRKEPTISQLVKRYNDLVTKLKKMKEEDRSLIHVVLPHFIKPDGIFELDVDDDIWEDVGLHEDEPNPPAWLADNNVREGIRHLLAYDRSTEEISRLSHERTRLQEWSLASWLAWSKYGLMCATDNVLRFHAELHLDKLALTIAQWLQQTFAIPPAWIVDQSWGPSNERMFLAREKALASSMQLSNGAEDDSEVDNNSASEADNVMDELVADAEDMALVDEYHRGDQESSLGDSDSESSVLAYNVTPSKKARSK</sequence>
<dbReference type="KEGG" id="cput:CONPUDRAFT_51057"/>
<dbReference type="InterPro" id="IPR040521">
    <property type="entry name" value="KDZ"/>
</dbReference>
<name>A0A5M3MZT8_CONPW</name>
<feature type="region of interest" description="Disordered" evidence="2">
    <location>
        <begin position="831"/>
        <end position="855"/>
    </location>
</feature>
<dbReference type="Pfam" id="PF18758">
    <property type="entry name" value="KDZ"/>
    <property type="match status" value="1"/>
</dbReference>
<dbReference type="Proteomes" id="UP000053558">
    <property type="component" value="Unassembled WGS sequence"/>
</dbReference>
<evidence type="ECO:0000256" key="2">
    <source>
        <dbReference type="SAM" id="MobiDB-lite"/>
    </source>
</evidence>